<keyword evidence="2" id="KW-0238">DNA-binding</keyword>
<dbReference type="Pfam" id="PF00356">
    <property type="entry name" value="LacI"/>
    <property type="match status" value="1"/>
</dbReference>
<reference evidence="5 6" key="1">
    <citation type="submission" date="2014-03" db="EMBL/GenBank/DDBJ databases">
        <title>Genome sequence of Clostridium litorale W6, DSM 5388.</title>
        <authorList>
            <person name="Poehlein A."/>
            <person name="Jagirdar A."/>
            <person name="Khonsari B."/>
            <person name="Chibani C.M."/>
            <person name="Gutierrez Gutierrez D.A."/>
            <person name="Davydova E."/>
            <person name="Alghaithi H.S."/>
            <person name="Nair K.P."/>
            <person name="Dhamotharan K."/>
            <person name="Chandran L."/>
            <person name="G W."/>
            <person name="Daniel R."/>
        </authorList>
    </citation>
    <scope>NUCLEOTIDE SEQUENCE [LARGE SCALE GENOMIC DNA]</scope>
    <source>
        <strain evidence="5 6">W6</strain>
    </source>
</reference>
<dbReference type="SUPFAM" id="SSF47413">
    <property type="entry name" value="lambda repressor-like DNA-binding domains"/>
    <property type="match status" value="1"/>
</dbReference>
<dbReference type="SMART" id="SM00354">
    <property type="entry name" value="HTH_LACI"/>
    <property type="match status" value="1"/>
</dbReference>
<dbReference type="InterPro" id="IPR010982">
    <property type="entry name" value="Lambda_DNA-bd_dom_sf"/>
</dbReference>
<comment type="caution">
    <text evidence="5">The sequence shown here is derived from an EMBL/GenBank/DDBJ whole genome shotgun (WGS) entry which is preliminary data.</text>
</comment>
<dbReference type="PANTHER" id="PTHR30146">
    <property type="entry name" value="LACI-RELATED TRANSCRIPTIONAL REPRESSOR"/>
    <property type="match status" value="1"/>
</dbReference>
<evidence type="ECO:0000313" key="6">
    <source>
        <dbReference type="Proteomes" id="UP000027946"/>
    </source>
</evidence>
<proteinExistence type="predicted"/>
<dbReference type="PROSITE" id="PS00356">
    <property type="entry name" value="HTH_LACI_1"/>
    <property type="match status" value="1"/>
</dbReference>
<dbReference type="InterPro" id="IPR000843">
    <property type="entry name" value="HTH_LacI"/>
</dbReference>
<protein>
    <submittedName>
        <fullName evidence="5">HTH-type transcriptional repressor PurR</fullName>
    </submittedName>
</protein>
<name>A0A069REF3_PEPLI</name>
<dbReference type="STRING" id="1121324.CLIT_11c01520"/>
<evidence type="ECO:0000256" key="3">
    <source>
        <dbReference type="ARBA" id="ARBA00023163"/>
    </source>
</evidence>
<dbReference type="EMBL" id="JJMM01000011">
    <property type="protein sequence ID" value="KDR95123.1"/>
    <property type="molecule type" value="Genomic_DNA"/>
</dbReference>
<dbReference type="Gene3D" id="1.10.260.40">
    <property type="entry name" value="lambda repressor-like DNA-binding domains"/>
    <property type="match status" value="1"/>
</dbReference>
<dbReference type="PANTHER" id="PTHR30146:SF109">
    <property type="entry name" value="HTH-TYPE TRANSCRIPTIONAL REGULATOR GALS"/>
    <property type="match status" value="1"/>
</dbReference>
<dbReference type="InterPro" id="IPR028082">
    <property type="entry name" value="Peripla_BP_I"/>
</dbReference>
<dbReference type="PROSITE" id="PS50932">
    <property type="entry name" value="HTH_LACI_2"/>
    <property type="match status" value="1"/>
</dbReference>
<keyword evidence="6" id="KW-1185">Reference proteome</keyword>
<keyword evidence="1" id="KW-0805">Transcription regulation</keyword>
<dbReference type="CDD" id="cd06267">
    <property type="entry name" value="PBP1_LacI_sugar_binding-like"/>
    <property type="match status" value="1"/>
</dbReference>
<dbReference type="GO" id="GO:0000976">
    <property type="term" value="F:transcription cis-regulatory region binding"/>
    <property type="evidence" value="ECO:0007669"/>
    <property type="project" value="TreeGrafter"/>
</dbReference>
<dbReference type="GO" id="GO:0003700">
    <property type="term" value="F:DNA-binding transcription factor activity"/>
    <property type="evidence" value="ECO:0007669"/>
    <property type="project" value="TreeGrafter"/>
</dbReference>
<dbReference type="eggNOG" id="COG1609">
    <property type="taxonomic scope" value="Bacteria"/>
</dbReference>
<accession>A0A069REF3</accession>
<evidence type="ECO:0000259" key="4">
    <source>
        <dbReference type="PROSITE" id="PS50932"/>
    </source>
</evidence>
<dbReference type="InterPro" id="IPR001761">
    <property type="entry name" value="Peripla_BP/Lac1_sug-bd_dom"/>
</dbReference>
<dbReference type="Gene3D" id="3.40.50.2300">
    <property type="match status" value="2"/>
</dbReference>
<gene>
    <name evidence="5" type="primary">purR</name>
    <name evidence="5" type="ORF">CLIT_11c01520</name>
</gene>
<dbReference type="AlphaFoldDB" id="A0A069REF3"/>
<organism evidence="5 6">
    <name type="scientific">Peptoclostridium litorale DSM 5388</name>
    <dbReference type="NCBI Taxonomy" id="1121324"/>
    <lineage>
        <taxon>Bacteria</taxon>
        <taxon>Bacillati</taxon>
        <taxon>Bacillota</taxon>
        <taxon>Clostridia</taxon>
        <taxon>Peptostreptococcales</taxon>
        <taxon>Peptoclostridiaceae</taxon>
        <taxon>Peptoclostridium</taxon>
    </lineage>
</organism>
<dbReference type="SUPFAM" id="SSF53822">
    <property type="entry name" value="Periplasmic binding protein-like I"/>
    <property type="match status" value="1"/>
</dbReference>
<feature type="domain" description="HTH lacI-type" evidence="4">
    <location>
        <begin position="3"/>
        <end position="58"/>
    </location>
</feature>
<dbReference type="RefSeq" id="WP_038265102.1">
    <property type="nucleotide sequence ID" value="NZ_FSRH01000002.1"/>
</dbReference>
<sequence length="337" mass="37710">MKMTIKDIAKLAGVSTTTVSKVMNGKDESISDATKDRIKKIMKENNYTPSVVARSLVTKRTNTIGLIIPDIRNPFFPELARGAEDMASKAGYTIIFCNADNNLSKEDEYLKVLSEKMVDGIIIAVSSKREDQFEKITETSMPIILVDRDIDIDMKCIKGRVITDNFKGACIGVEHMISNGMEKILFISGPLTNKASFERLEGYKSALENHNIDFDQDLLLEGEFNENWGYEAAAIAIEKNLDFDGVFCGNDLIAIGAIKSFKGKGIRIPQDISIVGFDDIYVSSMIEPELTTIRQPKYEMGYRAVEMLIDILEGKKAEQKRLVLQPDIVIRESVKKK</sequence>
<dbReference type="OrthoDB" id="369222at2"/>
<dbReference type="Proteomes" id="UP000027946">
    <property type="component" value="Unassembled WGS sequence"/>
</dbReference>
<evidence type="ECO:0000313" key="5">
    <source>
        <dbReference type="EMBL" id="KDR95123.1"/>
    </source>
</evidence>
<dbReference type="PRINTS" id="PR00036">
    <property type="entry name" value="HTHLACI"/>
</dbReference>
<keyword evidence="3" id="KW-0804">Transcription</keyword>
<dbReference type="Pfam" id="PF00532">
    <property type="entry name" value="Peripla_BP_1"/>
    <property type="match status" value="1"/>
</dbReference>
<evidence type="ECO:0000256" key="2">
    <source>
        <dbReference type="ARBA" id="ARBA00023125"/>
    </source>
</evidence>
<dbReference type="CDD" id="cd01392">
    <property type="entry name" value="HTH_LacI"/>
    <property type="match status" value="1"/>
</dbReference>
<evidence type="ECO:0000256" key="1">
    <source>
        <dbReference type="ARBA" id="ARBA00023015"/>
    </source>
</evidence>